<comment type="caution">
    <text evidence="1">The sequence shown here is derived from an EMBL/GenBank/DDBJ whole genome shotgun (WGS) entry which is preliminary data.</text>
</comment>
<evidence type="ECO:0000313" key="2">
    <source>
        <dbReference type="Proteomes" id="UP000554482"/>
    </source>
</evidence>
<dbReference type="EMBL" id="JABWDY010018222">
    <property type="protein sequence ID" value="KAF5194824.1"/>
    <property type="molecule type" value="Genomic_DNA"/>
</dbReference>
<proteinExistence type="predicted"/>
<gene>
    <name evidence="1" type="ORF">FRX31_015590</name>
</gene>
<organism evidence="1 2">
    <name type="scientific">Thalictrum thalictroides</name>
    <name type="common">Rue-anemone</name>
    <name type="synonym">Anemone thalictroides</name>
    <dbReference type="NCBI Taxonomy" id="46969"/>
    <lineage>
        <taxon>Eukaryota</taxon>
        <taxon>Viridiplantae</taxon>
        <taxon>Streptophyta</taxon>
        <taxon>Embryophyta</taxon>
        <taxon>Tracheophyta</taxon>
        <taxon>Spermatophyta</taxon>
        <taxon>Magnoliopsida</taxon>
        <taxon>Ranunculales</taxon>
        <taxon>Ranunculaceae</taxon>
        <taxon>Thalictroideae</taxon>
        <taxon>Thalictrum</taxon>
    </lineage>
</organism>
<accession>A0A7J6WBM5</accession>
<keyword evidence="2" id="KW-1185">Reference proteome</keyword>
<name>A0A7J6WBM5_THATH</name>
<protein>
    <submittedName>
        <fullName evidence="1">Uncharacterized protein</fullName>
    </submittedName>
</protein>
<feature type="non-terminal residue" evidence="1">
    <location>
        <position position="1"/>
    </location>
</feature>
<sequence>GNLTSIISRASLSIDSIGVKSTRRTCCYWRRSKHVRLITLNRPIQLNVSFHRKWFPSMPRNGRKTTVQSLHIQGNWEHICC</sequence>
<dbReference type="Proteomes" id="UP000554482">
    <property type="component" value="Unassembled WGS sequence"/>
</dbReference>
<dbReference type="AlphaFoldDB" id="A0A7J6WBM5"/>
<evidence type="ECO:0000313" key="1">
    <source>
        <dbReference type="EMBL" id="KAF5194824.1"/>
    </source>
</evidence>
<reference evidence="1 2" key="1">
    <citation type="submission" date="2020-06" db="EMBL/GenBank/DDBJ databases">
        <title>Transcriptomic and genomic resources for Thalictrum thalictroides and T. hernandezii: Facilitating candidate gene discovery in an emerging model plant lineage.</title>
        <authorList>
            <person name="Arias T."/>
            <person name="Riano-Pachon D.M."/>
            <person name="Di Stilio V.S."/>
        </authorList>
    </citation>
    <scope>NUCLEOTIDE SEQUENCE [LARGE SCALE GENOMIC DNA]</scope>
    <source>
        <strain evidence="2">cv. WT478/WT964</strain>
        <tissue evidence="1">Leaves</tissue>
    </source>
</reference>